<accession>A0A367JCG1</accession>
<proteinExistence type="predicted"/>
<reference evidence="1 2" key="1">
    <citation type="journal article" date="2018" name="G3 (Bethesda)">
        <title>Phylogenetic and Phylogenomic Definition of Rhizopus Species.</title>
        <authorList>
            <person name="Gryganskyi A.P."/>
            <person name="Golan J."/>
            <person name="Dolatabadi S."/>
            <person name="Mondo S."/>
            <person name="Robb S."/>
            <person name="Idnurm A."/>
            <person name="Muszewska A."/>
            <person name="Steczkiewicz K."/>
            <person name="Masonjones S."/>
            <person name="Liao H.L."/>
            <person name="Gajdeczka M.T."/>
            <person name="Anike F."/>
            <person name="Vuek A."/>
            <person name="Anishchenko I.M."/>
            <person name="Voigt K."/>
            <person name="de Hoog G.S."/>
            <person name="Smith M.E."/>
            <person name="Heitman J."/>
            <person name="Vilgalys R."/>
            <person name="Stajich J.E."/>
        </authorList>
    </citation>
    <scope>NUCLEOTIDE SEQUENCE [LARGE SCALE GENOMIC DNA]</scope>
    <source>
        <strain evidence="1 2">LSU 92-RS-03</strain>
    </source>
</reference>
<dbReference type="Proteomes" id="UP000253551">
    <property type="component" value="Unassembled WGS sequence"/>
</dbReference>
<evidence type="ECO:0000313" key="2">
    <source>
        <dbReference type="Proteomes" id="UP000253551"/>
    </source>
</evidence>
<dbReference type="AlphaFoldDB" id="A0A367JCG1"/>
<dbReference type="OrthoDB" id="2287221at2759"/>
<sequence length="482" mass="54941">MSVLELPCGDAAFSYFFLFLLISLPRDHGPCTQTPEQYTTSISKQQELKRLPNIVHKSRNRQYILQAKFRTRQYISIINSRHLAREREEAPSSTLIANALNTSMTPLNEQREHFFPFMQQTIPQYPSLQLPHHPLHTISTTNGITKTTEVQSTVDTSTAETVVATATIIEDIQTSSALTPWIFKGVNMAELFTKFQKAVQKISTDRLFFIESSVHELLALSDIFLLCPGQYSPLCIHIFIEDVLSDLNKELLTECMDFKQDTNDDACMKLSRIINNVESNRLSKDDAEIDLLMLGKSLNSFERSLVWGVKAGMRKLPLKPIKIRKFFGECELFTMYFDPILCALFSDPDKNVLLRWSNVTSDESREIRPDAIISEIYQRDFGPSCGYGEAKLARPTTDNHALCYDLLCLATLAKDTIDTNKLQAALAFQINGFNITFYLSRLRHDGMYIMQEIGRLAFPRSLEKLASFVNSKNIRTLLMITE</sequence>
<comment type="caution">
    <text evidence="1">The sequence shown here is derived from an EMBL/GenBank/DDBJ whole genome shotgun (WGS) entry which is preliminary data.</text>
</comment>
<dbReference type="EMBL" id="PJQM01003692">
    <property type="protein sequence ID" value="RCH87549.1"/>
    <property type="molecule type" value="Genomic_DNA"/>
</dbReference>
<dbReference type="STRING" id="4846.A0A367JCG1"/>
<name>A0A367JCG1_RHIST</name>
<feature type="non-terminal residue" evidence="1">
    <location>
        <position position="482"/>
    </location>
</feature>
<protein>
    <submittedName>
        <fullName evidence="1">Uncharacterized protein</fullName>
    </submittedName>
</protein>
<organism evidence="1 2">
    <name type="scientific">Rhizopus stolonifer</name>
    <name type="common">Rhizopus nigricans</name>
    <dbReference type="NCBI Taxonomy" id="4846"/>
    <lineage>
        <taxon>Eukaryota</taxon>
        <taxon>Fungi</taxon>
        <taxon>Fungi incertae sedis</taxon>
        <taxon>Mucoromycota</taxon>
        <taxon>Mucoromycotina</taxon>
        <taxon>Mucoromycetes</taxon>
        <taxon>Mucorales</taxon>
        <taxon>Mucorineae</taxon>
        <taxon>Rhizopodaceae</taxon>
        <taxon>Rhizopus</taxon>
    </lineage>
</organism>
<gene>
    <name evidence="1" type="ORF">CU098_001731</name>
</gene>
<keyword evidence="2" id="KW-1185">Reference proteome</keyword>
<evidence type="ECO:0000313" key="1">
    <source>
        <dbReference type="EMBL" id="RCH87549.1"/>
    </source>
</evidence>